<evidence type="ECO:0000256" key="1">
    <source>
        <dbReference type="ARBA" id="ARBA00004141"/>
    </source>
</evidence>
<keyword evidence="3 6" id="KW-0812">Transmembrane</keyword>
<dbReference type="AlphaFoldDB" id="A0A0D0RWE0"/>
<dbReference type="Gene3D" id="1.20.1260.100">
    <property type="entry name" value="TspO/MBR protein"/>
    <property type="match status" value="1"/>
</dbReference>
<dbReference type="InterPro" id="IPR038330">
    <property type="entry name" value="TspO/MBR-related_sf"/>
</dbReference>
<proteinExistence type="inferred from homology"/>
<feature type="transmembrane region" description="Helical" evidence="6">
    <location>
        <begin position="195"/>
        <end position="212"/>
    </location>
</feature>
<feature type="transmembrane region" description="Helical" evidence="6">
    <location>
        <begin position="218"/>
        <end position="238"/>
    </location>
</feature>
<name>A0A0D0RWE0_9BACL</name>
<keyword evidence="8" id="KW-1185">Reference proteome</keyword>
<dbReference type="PANTHER" id="PTHR33802:SF1">
    <property type="entry name" value="XK-RELATED PROTEIN"/>
    <property type="match status" value="1"/>
</dbReference>
<feature type="transmembrane region" description="Helical" evidence="6">
    <location>
        <begin position="78"/>
        <end position="98"/>
    </location>
</feature>
<dbReference type="EMBL" id="JXTH01000050">
    <property type="protein sequence ID" value="KIQ93690.1"/>
    <property type="molecule type" value="Genomic_DNA"/>
</dbReference>
<dbReference type="InterPro" id="IPR004307">
    <property type="entry name" value="TspO_MBR"/>
</dbReference>
<feature type="transmembrane region" description="Helical" evidence="6">
    <location>
        <begin position="43"/>
        <end position="66"/>
    </location>
</feature>
<feature type="transmembrane region" description="Helical" evidence="6">
    <location>
        <begin position="7"/>
        <end position="23"/>
    </location>
</feature>
<evidence type="ECO:0000256" key="4">
    <source>
        <dbReference type="ARBA" id="ARBA00022989"/>
    </source>
</evidence>
<organism evidence="7 8">
    <name type="scientific">Anoxybacillus thermarum</name>
    <dbReference type="NCBI Taxonomy" id="404937"/>
    <lineage>
        <taxon>Bacteria</taxon>
        <taxon>Bacillati</taxon>
        <taxon>Bacillota</taxon>
        <taxon>Bacilli</taxon>
        <taxon>Bacillales</taxon>
        <taxon>Anoxybacillaceae</taxon>
        <taxon>Anoxybacillus</taxon>
    </lineage>
</organism>
<keyword evidence="5 6" id="KW-0472">Membrane</keyword>
<reference evidence="7 8" key="1">
    <citation type="submission" date="2015-01" db="EMBL/GenBank/DDBJ databases">
        <title>Draft genome of Anoxybacillus thermarum strain AF/04.</title>
        <authorList>
            <person name="Poli A."/>
            <person name="Nicolaus B."/>
            <person name="Chan K.-G."/>
            <person name="Kahar U.M."/>
            <person name="Yaakob A.S."/>
            <person name="Chan C.S."/>
            <person name="Goh K.M."/>
        </authorList>
    </citation>
    <scope>NUCLEOTIDE SEQUENCE [LARGE SCALE GENOMIC DNA]</scope>
    <source>
        <strain evidence="7 8">AF/04</strain>
    </source>
</reference>
<dbReference type="Pfam" id="PF03073">
    <property type="entry name" value="TspO_MBR"/>
    <property type="match status" value="1"/>
</dbReference>
<evidence type="ECO:0000256" key="5">
    <source>
        <dbReference type="ARBA" id="ARBA00023136"/>
    </source>
</evidence>
<sequence>MMMGRFVIYMIAYVVMVIVNIIAERLPLNGQTTGEISRKADVLFTPAGYVFSIWGLIYILLAIWILRQVPLSRRDLPMYRQALVPFVISCILNALWIVVWHYEYFFFSVIVMLSLLFTLISLYTVIKRTNPRFFDMFPFSIYLGWISVATIANISFVLKYNGWNGFGLSDAFWAIAMLLVATALALLFMRRQSDYVYPLVFVWAFVGIGVKNQGTSSLVAYVSFLLAGVILISTASLYKEKT</sequence>
<dbReference type="PATRIC" id="fig|404937.3.peg.2390"/>
<dbReference type="GO" id="GO:0016020">
    <property type="term" value="C:membrane"/>
    <property type="evidence" value="ECO:0007669"/>
    <property type="project" value="UniProtKB-SubCell"/>
</dbReference>
<feature type="transmembrane region" description="Helical" evidence="6">
    <location>
        <begin position="170"/>
        <end position="188"/>
    </location>
</feature>
<feature type="transmembrane region" description="Helical" evidence="6">
    <location>
        <begin position="137"/>
        <end position="158"/>
    </location>
</feature>
<comment type="similarity">
    <text evidence="2">Belongs to the TspO/BZRP family.</text>
</comment>
<accession>A0A0D0RWE0</accession>
<evidence type="ECO:0000313" key="8">
    <source>
        <dbReference type="Proteomes" id="UP000032102"/>
    </source>
</evidence>
<evidence type="ECO:0008006" key="9">
    <source>
        <dbReference type="Google" id="ProtNLM"/>
    </source>
</evidence>
<evidence type="ECO:0000313" key="7">
    <source>
        <dbReference type="EMBL" id="KIQ93690.1"/>
    </source>
</evidence>
<comment type="subcellular location">
    <subcellularLocation>
        <location evidence="1">Membrane</location>
        <topology evidence="1">Multi-pass membrane protein</topology>
    </subcellularLocation>
</comment>
<dbReference type="Proteomes" id="UP000032102">
    <property type="component" value="Unassembled WGS sequence"/>
</dbReference>
<keyword evidence="4 6" id="KW-1133">Transmembrane helix</keyword>
<comment type="caution">
    <text evidence="7">The sequence shown here is derived from an EMBL/GenBank/DDBJ whole genome shotgun (WGS) entry which is preliminary data.</text>
</comment>
<evidence type="ECO:0000256" key="3">
    <source>
        <dbReference type="ARBA" id="ARBA00022692"/>
    </source>
</evidence>
<gene>
    <name evidence="7" type="ORF">LH47_02238</name>
</gene>
<feature type="transmembrane region" description="Helical" evidence="6">
    <location>
        <begin position="104"/>
        <end position="125"/>
    </location>
</feature>
<evidence type="ECO:0000256" key="6">
    <source>
        <dbReference type="SAM" id="Phobius"/>
    </source>
</evidence>
<protein>
    <recommendedName>
        <fullName evidence="9">Tryptophan-rich sensory protein</fullName>
    </recommendedName>
</protein>
<evidence type="ECO:0000256" key="2">
    <source>
        <dbReference type="ARBA" id="ARBA00007524"/>
    </source>
</evidence>
<dbReference type="PANTHER" id="PTHR33802">
    <property type="entry name" value="SI:CH211-161H7.5-RELATED"/>
    <property type="match status" value="1"/>
</dbReference>